<evidence type="ECO:0000256" key="2">
    <source>
        <dbReference type="SAM" id="Phobius"/>
    </source>
</evidence>
<evidence type="ECO:0000313" key="4">
    <source>
        <dbReference type="EMBL" id="PSF07243.1"/>
    </source>
</evidence>
<dbReference type="GO" id="GO:0090313">
    <property type="term" value="P:regulation of protein targeting to membrane"/>
    <property type="evidence" value="ECO:0007669"/>
    <property type="project" value="TreeGrafter"/>
</dbReference>
<feature type="domain" description="AsmA" evidence="3">
    <location>
        <begin position="1"/>
        <end position="602"/>
    </location>
</feature>
<keyword evidence="2" id="KW-0812">Transmembrane</keyword>
<comment type="caution">
    <text evidence="4">The sequence shown here is derived from an EMBL/GenBank/DDBJ whole genome shotgun (WGS) entry which is preliminary data.</text>
</comment>
<dbReference type="Proteomes" id="UP000239866">
    <property type="component" value="Unassembled WGS sequence"/>
</dbReference>
<proteinExistence type="predicted"/>
<protein>
    <submittedName>
        <fullName evidence="4">AsmA family protein</fullName>
    </submittedName>
</protein>
<feature type="compositionally biased region" description="Low complexity" evidence="1">
    <location>
        <begin position="132"/>
        <end position="154"/>
    </location>
</feature>
<dbReference type="GO" id="GO:0005886">
    <property type="term" value="C:plasma membrane"/>
    <property type="evidence" value="ECO:0007669"/>
    <property type="project" value="TreeGrafter"/>
</dbReference>
<dbReference type="OrthoDB" id="9766390at2"/>
<sequence>MKAVRYVIYAILALLLLVVAAIVIAVAVINPNDYKPQIEAAVEKHTNLDLILEGDIGWSFIPLGLELNKVEATLGGERFVALEQMIAQIDFWSLIAMSPRVNTFLLNGLDAHLEVDKQGQGNWGRIMTETAATGTESEAQTPAETEAAEPAPESGDGKALNFNIENVEISNANVHYNDLSTGQSVTLEDFTVLASNITLGSEFPLEIRFRVETSQPEFAVDGNIRARLQANQALNDFTMAGLKAVFDMSGEPFGGKSVTAELAGALAANLENETASLTGLTASLANLKLNADLNVKGFGDKPALNGQLAIAGFSLKALLEQLGQATIETSDPGVLENIALKTKLGGKPGVIALSDLAITLDDTQFSGGGSYTLGNGALIFDLNGDKLNADRYLPPAAEEEAAASSDSTEAPTTAANTPETDLLPLETLRSLLLDIDFGLGELIVSNLTINDIKASTTAKGGLVQVDEFSGQLYNGSFGATVAIDARSDDPKWRVRSDVSNVQTLPLLTDLAEVDMLSGGANLKVALGTSSNRMSTLRSNAKGEISFNLAEGEFRRMNLTRMACQGIALANRESLTTTDWGETTPFNDMRGTLVIDGNTLNNTDLLAALAGMRLEGNGTVDLLASKLDYEAGLRIVGEIHRDQACRVTEYVENVVIPVECRGNFVEDPAGLCSFDGSRFRDTLKDIAANAAKIKAKEELDRAKEKAEKELERAKEKADEKLDRAKEKAEEKVQEKLKEKLSGESGEKVKDALKGLFKQ</sequence>
<evidence type="ECO:0000259" key="3">
    <source>
        <dbReference type="Pfam" id="PF05170"/>
    </source>
</evidence>
<evidence type="ECO:0000313" key="5">
    <source>
        <dbReference type="Proteomes" id="UP000239866"/>
    </source>
</evidence>
<dbReference type="AlphaFoldDB" id="A0A2T1KBU6"/>
<organism evidence="4 5">
    <name type="scientific">Marinobacter fuscus</name>
    <dbReference type="NCBI Taxonomy" id="2109942"/>
    <lineage>
        <taxon>Bacteria</taxon>
        <taxon>Pseudomonadati</taxon>
        <taxon>Pseudomonadota</taxon>
        <taxon>Gammaproteobacteria</taxon>
        <taxon>Pseudomonadales</taxon>
        <taxon>Marinobacteraceae</taxon>
        <taxon>Marinobacter</taxon>
    </lineage>
</organism>
<dbReference type="RefSeq" id="WP_106762493.1">
    <property type="nucleotide sequence ID" value="NZ_PXNP01000076.1"/>
</dbReference>
<feature type="region of interest" description="Disordered" evidence="1">
    <location>
        <begin position="397"/>
        <end position="420"/>
    </location>
</feature>
<dbReference type="InterPro" id="IPR052894">
    <property type="entry name" value="AsmA-related"/>
</dbReference>
<feature type="transmembrane region" description="Helical" evidence="2">
    <location>
        <begin position="7"/>
        <end position="29"/>
    </location>
</feature>
<dbReference type="EMBL" id="PXNP01000076">
    <property type="protein sequence ID" value="PSF07243.1"/>
    <property type="molecule type" value="Genomic_DNA"/>
</dbReference>
<dbReference type="Pfam" id="PF05170">
    <property type="entry name" value="AsmA"/>
    <property type="match status" value="1"/>
</dbReference>
<evidence type="ECO:0000256" key="1">
    <source>
        <dbReference type="SAM" id="MobiDB-lite"/>
    </source>
</evidence>
<keyword evidence="5" id="KW-1185">Reference proteome</keyword>
<dbReference type="InterPro" id="IPR007844">
    <property type="entry name" value="AsmA"/>
</dbReference>
<accession>A0A2T1KBU6</accession>
<feature type="region of interest" description="Disordered" evidence="1">
    <location>
        <begin position="703"/>
        <end position="727"/>
    </location>
</feature>
<feature type="compositionally biased region" description="Low complexity" evidence="1">
    <location>
        <begin position="402"/>
        <end position="420"/>
    </location>
</feature>
<gene>
    <name evidence="4" type="ORF">C7H09_10650</name>
</gene>
<name>A0A2T1KBU6_9GAMM</name>
<dbReference type="PANTHER" id="PTHR30441">
    <property type="entry name" value="DUF748 DOMAIN-CONTAINING PROTEIN"/>
    <property type="match status" value="1"/>
</dbReference>
<feature type="region of interest" description="Disordered" evidence="1">
    <location>
        <begin position="132"/>
        <end position="155"/>
    </location>
</feature>
<reference evidence="4 5" key="1">
    <citation type="submission" date="2018-03" db="EMBL/GenBank/DDBJ databases">
        <title>Marinobacter brunus sp. nov., a marine bacterium of Gamma-proteobacteria isolated from the surface seawater of the South China Sea.</title>
        <authorList>
            <person name="Cheng H."/>
            <person name="Wu Y.-H."/>
            <person name="Xamxidin M."/>
            <person name="Xu X.-W."/>
        </authorList>
    </citation>
    <scope>NUCLEOTIDE SEQUENCE [LARGE SCALE GENOMIC DNA]</scope>
    <source>
        <strain evidence="4 5">NH169-3</strain>
    </source>
</reference>
<keyword evidence="2" id="KW-1133">Transmembrane helix</keyword>
<keyword evidence="2" id="KW-0472">Membrane</keyword>
<dbReference type="PANTHER" id="PTHR30441:SF4">
    <property type="entry name" value="PROTEIN ASMA"/>
    <property type="match status" value="1"/>
</dbReference>